<dbReference type="OrthoDB" id="9811314at2"/>
<dbReference type="InterPro" id="IPR007863">
    <property type="entry name" value="Peptidase_M16_C"/>
</dbReference>
<evidence type="ECO:0000313" key="4">
    <source>
        <dbReference type="Proteomes" id="UP000031501"/>
    </source>
</evidence>
<dbReference type="GO" id="GO:0046872">
    <property type="term" value="F:metal ion binding"/>
    <property type="evidence" value="ECO:0007669"/>
    <property type="project" value="InterPro"/>
</dbReference>
<evidence type="ECO:0000313" key="3">
    <source>
        <dbReference type="EMBL" id="ASN27364.1"/>
    </source>
</evidence>
<dbReference type="InterPro" id="IPR050361">
    <property type="entry name" value="MPP/UQCRC_Complex"/>
</dbReference>
<dbReference type="EMBL" id="CP022433">
    <property type="protein sequence ID" value="ASN27364.1"/>
    <property type="molecule type" value="Genomic_DNA"/>
</dbReference>
<name>A0A221P5H4_9ACTN</name>
<dbReference type="STRING" id="1355015.LK06_027585"/>
<dbReference type="AlphaFoldDB" id="A0A221P5H4"/>
<dbReference type="Gene3D" id="3.30.830.10">
    <property type="entry name" value="Metalloenzyme, LuxS/M16 peptidase-like"/>
    <property type="match status" value="2"/>
</dbReference>
<keyword evidence="4" id="KW-1185">Reference proteome</keyword>
<reference evidence="3 4" key="1">
    <citation type="submission" date="2017-07" db="EMBL/GenBank/DDBJ databases">
        <title>Genome sequence of Streptomyces pluripotens MUSC 137T.</title>
        <authorList>
            <person name="Ser H.-L."/>
            <person name="Lee L.-H."/>
        </authorList>
    </citation>
    <scope>NUCLEOTIDE SEQUENCE [LARGE SCALE GENOMIC DNA]</scope>
    <source>
        <strain evidence="3 4">MUSC 137</strain>
    </source>
</reference>
<dbReference type="InterPro" id="IPR011249">
    <property type="entry name" value="Metalloenz_LuxS/M16"/>
</dbReference>
<feature type="domain" description="Peptidase M16 C-terminal" evidence="2">
    <location>
        <begin position="173"/>
        <end position="365"/>
    </location>
</feature>
<dbReference type="Proteomes" id="UP000031501">
    <property type="component" value="Chromosome"/>
</dbReference>
<comment type="similarity">
    <text evidence="1">Belongs to the peptidase M16 family.</text>
</comment>
<organism evidence="3 4">
    <name type="scientific">Streptomyces pluripotens</name>
    <dbReference type="NCBI Taxonomy" id="1355015"/>
    <lineage>
        <taxon>Bacteria</taxon>
        <taxon>Bacillati</taxon>
        <taxon>Actinomycetota</taxon>
        <taxon>Actinomycetes</taxon>
        <taxon>Kitasatosporales</taxon>
        <taxon>Streptomycetaceae</taxon>
        <taxon>Streptomyces</taxon>
    </lineage>
</organism>
<gene>
    <name evidence="3" type="ORF">LK07_28755</name>
</gene>
<dbReference type="RefSeq" id="WP_043434793.1">
    <property type="nucleotide sequence ID" value="NZ_CP021080.1"/>
</dbReference>
<accession>A0A221P5H4</accession>
<protein>
    <submittedName>
        <fullName evidence="3">Insulinase family protein</fullName>
    </submittedName>
</protein>
<dbReference type="PANTHER" id="PTHR11851:SF49">
    <property type="entry name" value="MITOCHONDRIAL-PROCESSING PEPTIDASE SUBUNIT ALPHA"/>
    <property type="match status" value="1"/>
</dbReference>
<evidence type="ECO:0000259" key="2">
    <source>
        <dbReference type="Pfam" id="PF05193"/>
    </source>
</evidence>
<dbReference type="PANTHER" id="PTHR11851">
    <property type="entry name" value="METALLOPROTEASE"/>
    <property type="match status" value="1"/>
</dbReference>
<dbReference type="KEGG" id="splu:LK06_027585"/>
<dbReference type="Pfam" id="PF05193">
    <property type="entry name" value="Peptidase_M16_C"/>
    <property type="match status" value="1"/>
</dbReference>
<sequence length="453" mass="46727">MSSVDALPPCTDIRLTTGLRVTAVRLATVGRVEVRLSVPLGSADDGPEPTARAAVLAACVLRGTTGADGTSVDHALGMAGGNVVPLAGAGHLALRGGVLTDGLDTLLRILAGALSSAAYTDDEVAAARTVLGGQTAVARMTPGVAARALLARHAPGWTAGRPQEPPTPDDIAKVTPEQVRALHTRTLVPTRARLVLVGDLDPEAATEAAREAFAEWTARGARRPEPDTAPPAPADTRTFAPGVLALHPAVQPRTAQIRLCSVRDGEPLGPAVRLAAGVLGGHPGSRLVTRLRERHGYTYAVRAWVEERPWRQPYGTGRRAEGHQLLVEVDTAPQKAAALLDALGDELARMVVQPPSAGEVAAARAHFSGSLLIAWSTQAGLADALADPALGAPAGPADLREPVDALRRTSVEAVAEAARAICSPDRFTGVVVGACDGLRPAHWSVVAPPVAPV</sequence>
<evidence type="ECO:0000256" key="1">
    <source>
        <dbReference type="ARBA" id="ARBA00007261"/>
    </source>
</evidence>
<proteinExistence type="inferred from homology"/>
<dbReference type="SUPFAM" id="SSF63411">
    <property type="entry name" value="LuxS/MPP-like metallohydrolase"/>
    <property type="match status" value="2"/>
</dbReference>